<feature type="region of interest" description="Disordered" evidence="9">
    <location>
        <begin position="79"/>
        <end position="105"/>
    </location>
</feature>
<evidence type="ECO:0000256" key="2">
    <source>
        <dbReference type="ARBA" id="ARBA00022473"/>
    </source>
</evidence>
<dbReference type="InterPro" id="IPR036638">
    <property type="entry name" value="HLH_DNA-bd_sf"/>
</dbReference>
<keyword evidence="3" id="KW-0805">Transcription regulation</keyword>
<evidence type="ECO:0000256" key="7">
    <source>
        <dbReference type="ARBA" id="ARBA00040826"/>
    </source>
</evidence>
<dbReference type="GO" id="GO:0000981">
    <property type="term" value="F:DNA-binding transcription factor activity, RNA polymerase II-specific"/>
    <property type="evidence" value="ECO:0007669"/>
    <property type="project" value="TreeGrafter"/>
</dbReference>
<evidence type="ECO:0000256" key="1">
    <source>
        <dbReference type="ARBA" id="ARBA00004123"/>
    </source>
</evidence>
<dbReference type="GO" id="GO:0046983">
    <property type="term" value="F:protein dimerization activity"/>
    <property type="evidence" value="ECO:0007669"/>
    <property type="project" value="InterPro"/>
</dbReference>
<dbReference type="PANTHER" id="PTHR23349:SF41">
    <property type="entry name" value="HEART- AND NEURAL CREST DERIVATIVES-EXPRESSED PROTEIN 2"/>
    <property type="match status" value="1"/>
</dbReference>
<evidence type="ECO:0000256" key="3">
    <source>
        <dbReference type="ARBA" id="ARBA00023015"/>
    </source>
</evidence>
<dbReference type="SMART" id="SM00353">
    <property type="entry name" value="HLH"/>
    <property type="match status" value="1"/>
</dbReference>
<dbReference type="Gene3D" id="4.10.280.10">
    <property type="entry name" value="Helix-loop-helix DNA-binding domain"/>
    <property type="match status" value="1"/>
</dbReference>
<sequence length="295" mass="32712">MSLVGGFPHHPVVHHDSYSFAAAAAASRCHEENPYFHGWLIGHPEMSPPDYSMAPSYSPEYASGAAGLEHSHYGAIPGAGPMAIGPRPVKRRGTANRKERRRTQSINSAFAELRECIPNVPADTKLSKIKTLRLATSYIAYLMDLLAKDEQNGEAEAFKADFKKTDVKDDRRKKEQLSDRQGDPFNGWFVIPGLAGPSSQLWPPFAGSSCHSWCVFNWERMKASVAFLALLATLVAADAMPTGRPSCYKKVLRERNCHDGHLRPLQPELADHLWQGDACEVICFCNFSELLCCPR</sequence>
<dbReference type="Pfam" id="PF15224">
    <property type="entry name" value="SCRG1"/>
    <property type="match status" value="1"/>
</dbReference>
<evidence type="ECO:0000256" key="4">
    <source>
        <dbReference type="ARBA" id="ARBA00023125"/>
    </source>
</evidence>
<dbReference type="Proteomes" id="UP000886611">
    <property type="component" value="Unassembled WGS sequence"/>
</dbReference>
<evidence type="ECO:0000256" key="5">
    <source>
        <dbReference type="ARBA" id="ARBA00023163"/>
    </source>
</evidence>
<keyword evidence="5" id="KW-0804">Transcription</keyword>
<proteinExistence type="predicted"/>
<reference evidence="11 12" key="1">
    <citation type="journal article" date="2021" name="Cell">
        <title>Tracing the genetic footprints of vertebrate landing in non-teleost ray-finned fishes.</title>
        <authorList>
            <person name="Bi X."/>
            <person name="Wang K."/>
            <person name="Yang L."/>
            <person name="Pan H."/>
            <person name="Jiang H."/>
            <person name="Wei Q."/>
            <person name="Fang M."/>
            <person name="Yu H."/>
            <person name="Zhu C."/>
            <person name="Cai Y."/>
            <person name="He Y."/>
            <person name="Gan X."/>
            <person name="Zeng H."/>
            <person name="Yu D."/>
            <person name="Zhu Y."/>
            <person name="Jiang H."/>
            <person name="Qiu Q."/>
            <person name="Yang H."/>
            <person name="Zhang Y.E."/>
            <person name="Wang W."/>
            <person name="Zhu M."/>
            <person name="He S."/>
            <person name="Zhang G."/>
        </authorList>
    </citation>
    <scope>NUCLEOTIDE SEQUENCE [LARGE SCALE GENOMIC DNA]</scope>
    <source>
        <strain evidence="11">Bchr_013</strain>
    </source>
</reference>
<dbReference type="InterPro" id="IPR050283">
    <property type="entry name" value="E-box_TF_Regulators"/>
</dbReference>
<evidence type="ECO:0000256" key="6">
    <source>
        <dbReference type="ARBA" id="ARBA00023242"/>
    </source>
</evidence>
<feature type="compositionally biased region" description="Basic residues" evidence="9">
    <location>
        <begin position="88"/>
        <end position="103"/>
    </location>
</feature>
<keyword evidence="2" id="KW-0217">Developmental protein</keyword>
<keyword evidence="6" id="KW-0539">Nucleus</keyword>
<evidence type="ECO:0000259" key="10">
    <source>
        <dbReference type="PROSITE" id="PS50888"/>
    </source>
</evidence>
<dbReference type="FunFam" id="4.10.280.10:FF:000010">
    <property type="entry name" value="Scleraxis bHLH transcription factor"/>
    <property type="match status" value="1"/>
</dbReference>
<protein>
    <recommendedName>
        <fullName evidence="7">Heart- and neural crest derivatives-expressed protein 2</fullName>
    </recommendedName>
    <alternativeName>
        <fullName evidence="8">Deciduum, heart, autonomic nervous system and neural crest derivatives-expressed protein 2</fullName>
    </alternativeName>
</protein>
<keyword evidence="4" id="KW-0238">DNA-binding</keyword>
<evidence type="ECO:0000256" key="8">
    <source>
        <dbReference type="ARBA" id="ARBA00042103"/>
    </source>
</evidence>
<dbReference type="AlphaFoldDB" id="A0A8X7XEE8"/>
<accession>A0A8X7XEE8</accession>
<dbReference type="SUPFAM" id="SSF47459">
    <property type="entry name" value="HLH, helix-loop-helix DNA-binding domain"/>
    <property type="match status" value="1"/>
</dbReference>
<evidence type="ECO:0000256" key="9">
    <source>
        <dbReference type="SAM" id="MobiDB-lite"/>
    </source>
</evidence>
<dbReference type="GO" id="GO:0000977">
    <property type="term" value="F:RNA polymerase II transcription regulatory region sequence-specific DNA binding"/>
    <property type="evidence" value="ECO:0007669"/>
    <property type="project" value="TreeGrafter"/>
</dbReference>
<dbReference type="PROSITE" id="PS50888">
    <property type="entry name" value="BHLH"/>
    <property type="match status" value="1"/>
</dbReference>
<evidence type="ECO:0000313" key="11">
    <source>
        <dbReference type="EMBL" id="KAG2465789.1"/>
    </source>
</evidence>
<feature type="non-terminal residue" evidence="11">
    <location>
        <position position="1"/>
    </location>
</feature>
<dbReference type="CDD" id="cd11471">
    <property type="entry name" value="bHLH_TS_HAND2"/>
    <property type="match status" value="1"/>
</dbReference>
<keyword evidence="12" id="KW-1185">Reference proteome</keyword>
<name>A0A8X7XEE8_POLSE</name>
<dbReference type="GO" id="GO:0005634">
    <property type="term" value="C:nucleus"/>
    <property type="evidence" value="ECO:0007669"/>
    <property type="project" value="UniProtKB-SubCell"/>
</dbReference>
<evidence type="ECO:0000313" key="12">
    <source>
        <dbReference type="Proteomes" id="UP000886611"/>
    </source>
</evidence>
<organism evidence="11 12">
    <name type="scientific">Polypterus senegalus</name>
    <name type="common">Senegal bichir</name>
    <dbReference type="NCBI Taxonomy" id="55291"/>
    <lineage>
        <taxon>Eukaryota</taxon>
        <taxon>Metazoa</taxon>
        <taxon>Chordata</taxon>
        <taxon>Craniata</taxon>
        <taxon>Vertebrata</taxon>
        <taxon>Euteleostomi</taxon>
        <taxon>Actinopterygii</taxon>
        <taxon>Polypteriformes</taxon>
        <taxon>Polypteridae</taxon>
        <taxon>Polypterus</taxon>
    </lineage>
</organism>
<gene>
    <name evidence="11" type="primary">Hand2</name>
    <name evidence="11" type="ORF">GTO96_0016065</name>
</gene>
<comment type="subcellular location">
    <subcellularLocation>
        <location evidence="1">Nucleus</location>
    </subcellularLocation>
</comment>
<feature type="domain" description="BHLH" evidence="10">
    <location>
        <begin position="90"/>
        <end position="142"/>
    </location>
</feature>
<dbReference type="InterPro" id="IPR011598">
    <property type="entry name" value="bHLH_dom"/>
</dbReference>
<comment type="caution">
    <text evidence="11">The sequence shown here is derived from an EMBL/GenBank/DDBJ whole genome shotgun (WGS) entry which is preliminary data.</text>
</comment>
<dbReference type="InterPro" id="IPR028063">
    <property type="entry name" value="SCRG1"/>
</dbReference>
<dbReference type="GO" id="GO:0007507">
    <property type="term" value="P:heart development"/>
    <property type="evidence" value="ECO:0007669"/>
    <property type="project" value="TreeGrafter"/>
</dbReference>
<dbReference type="PANTHER" id="PTHR23349">
    <property type="entry name" value="BASIC HELIX-LOOP-HELIX TRANSCRIPTION FACTOR, TWIST"/>
    <property type="match status" value="1"/>
</dbReference>
<dbReference type="EMBL" id="JAATIS010001721">
    <property type="protein sequence ID" value="KAG2465789.1"/>
    <property type="molecule type" value="Genomic_DNA"/>
</dbReference>
<feature type="non-terminal residue" evidence="11">
    <location>
        <position position="295"/>
    </location>
</feature>
<dbReference type="Pfam" id="PF00010">
    <property type="entry name" value="HLH"/>
    <property type="match status" value="1"/>
</dbReference>